<evidence type="ECO:0000256" key="11">
    <source>
        <dbReference type="ARBA" id="ARBA00044190"/>
    </source>
</evidence>
<dbReference type="PANTHER" id="PTHR30160:SF19">
    <property type="entry name" value="LIPOPOLYSACCHARIDE HEPTOSYLTRANSFERASE 1"/>
    <property type="match status" value="1"/>
</dbReference>
<organism evidence="15 16">
    <name type="scientific">Ramlibacter montanisoli</name>
    <dbReference type="NCBI Taxonomy" id="2732512"/>
    <lineage>
        <taxon>Bacteria</taxon>
        <taxon>Pseudomonadati</taxon>
        <taxon>Pseudomonadota</taxon>
        <taxon>Betaproteobacteria</taxon>
        <taxon>Burkholderiales</taxon>
        <taxon>Comamonadaceae</taxon>
        <taxon>Ramlibacter</taxon>
    </lineage>
</organism>
<evidence type="ECO:0000256" key="12">
    <source>
        <dbReference type="ARBA" id="ARBA00044330"/>
    </source>
</evidence>
<dbReference type="GO" id="GO:0005886">
    <property type="term" value="C:plasma membrane"/>
    <property type="evidence" value="ECO:0007669"/>
    <property type="project" value="UniProtKB-SubCell"/>
</dbReference>
<comment type="catalytic activity">
    <reaction evidence="13">
        <text>an alpha-Kdo-(2-&gt;4)-alpha-Kdo-(2-&gt;6)-lipid A + ADP-L-glycero-beta-D-manno-heptose = an L-alpha-D-Hep-(1-&gt;5)-[alpha-Kdo-(2-&gt;4)]-alpha-Kdo-(2-&gt;6)-lipid A + ADP + H(+)</text>
        <dbReference type="Rhea" id="RHEA:74067"/>
        <dbReference type="ChEBI" id="CHEBI:15378"/>
        <dbReference type="ChEBI" id="CHEBI:61506"/>
        <dbReference type="ChEBI" id="CHEBI:176431"/>
        <dbReference type="ChEBI" id="CHEBI:193068"/>
        <dbReference type="ChEBI" id="CHEBI:456216"/>
        <dbReference type="EC" id="2.4.99.23"/>
    </reaction>
</comment>
<dbReference type="Proteomes" id="UP000552954">
    <property type="component" value="Unassembled WGS sequence"/>
</dbReference>
<keyword evidence="6 15" id="KW-0808">Transferase</keyword>
<keyword evidence="8" id="KW-0472">Membrane</keyword>
<dbReference type="Pfam" id="PF01075">
    <property type="entry name" value="Glyco_transf_9"/>
    <property type="match status" value="1"/>
</dbReference>
<dbReference type="InterPro" id="IPR051199">
    <property type="entry name" value="LPS_LOS_Heptosyltrfase"/>
</dbReference>
<dbReference type="EMBL" id="JABFCS010000001">
    <property type="protein sequence ID" value="NNU43889.1"/>
    <property type="molecule type" value="Genomic_DNA"/>
</dbReference>
<feature type="compositionally biased region" description="Basic residues" evidence="14">
    <location>
        <begin position="262"/>
        <end position="275"/>
    </location>
</feature>
<dbReference type="CDD" id="cd03789">
    <property type="entry name" value="GT9_LPS_heptosyltransferase"/>
    <property type="match status" value="1"/>
</dbReference>
<sequence length="312" mass="34242">MRILIVKLSSLGDVVQTLPVVHDIHARFPGAAVDWVVEEAFAPLLRQAPTIARVLPLAQRRWRKARWDSGVRRERREFLRVLREQSYDAVLDLQGLIKSALVARKARLAPGGFTASFGNRSELCGYEWPVRYLVNRAVPMPRRVHAVARTRWMAAAALGYDTAVVVEQPPVYPWARETATGAPQVVFAHGTTRADNEWPEHHWRALGERFAAEGFQVLLPQGRRPRGGVRAAAGGCDRSGRAGAAAHGPGQAARAHGAGQRPGRRGLRHRAHGRRPGPAGGGDLQPAARLARGARRAAAPAGRRRRARARCR</sequence>
<reference evidence="15 16" key="1">
    <citation type="submission" date="2020-05" db="EMBL/GenBank/DDBJ databases">
        <authorList>
            <person name="Khan S.A."/>
            <person name="Jeon C.O."/>
            <person name="Chun B.H."/>
        </authorList>
    </citation>
    <scope>NUCLEOTIDE SEQUENCE [LARGE SCALE GENOMIC DNA]</scope>
    <source>
        <strain evidence="15 16">B156</strain>
    </source>
</reference>
<comment type="subcellular location">
    <subcellularLocation>
        <location evidence="1">Cell inner membrane</location>
        <topology evidence="1">Peripheral membrane protein</topology>
        <orientation evidence="1">Cytoplasmic side</orientation>
    </subcellularLocation>
</comment>
<dbReference type="PANTHER" id="PTHR30160">
    <property type="entry name" value="TETRAACYLDISACCHARIDE 4'-KINASE-RELATED"/>
    <property type="match status" value="1"/>
</dbReference>
<evidence type="ECO:0000313" key="16">
    <source>
        <dbReference type="Proteomes" id="UP000552954"/>
    </source>
</evidence>
<keyword evidence="4" id="KW-0997">Cell inner membrane</keyword>
<evidence type="ECO:0000256" key="3">
    <source>
        <dbReference type="ARBA" id="ARBA00022475"/>
    </source>
</evidence>
<dbReference type="InterPro" id="IPR002201">
    <property type="entry name" value="Glyco_trans_9"/>
</dbReference>
<dbReference type="NCBIfam" id="TIGR02193">
    <property type="entry name" value="heptsyl_trn_I"/>
    <property type="match status" value="1"/>
</dbReference>
<evidence type="ECO:0000256" key="10">
    <source>
        <dbReference type="ARBA" id="ARBA00044041"/>
    </source>
</evidence>
<dbReference type="GO" id="GO:0008713">
    <property type="term" value="F:ADP-heptose-lipopolysaccharide heptosyltransferase activity"/>
    <property type="evidence" value="ECO:0007669"/>
    <property type="project" value="TreeGrafter"/>
</dbReference>
<protein>
    <recommendedName>
        <fullName evidence="11">Lipopolysaccharide heptosyltransferase 1</fullName>
        <ecNumber evidence="10">2.4.99.23</ecNumber>
    </recommendedName>
    <alternativeName>
        <fullName evidence="12">ADP-heptose:lipopolysaccharide heptosyltransferase I</fullName>
    </alternativeName>
</protein>
<dbReference type="SUPFAM" id="SSF53756">
    <property type="entry name" value="UDP-Glycosyltransferase/glycogen phosphorylase"/>
    <property type="match status" value="1"/>
</dbReference>
<evidence type="ECO:0000256" key="4">
    <source>
        <dbReference type="ARBA" id="ARBA00022519"/>
    </source>
</evidence>
<evidence type="ECO:0000256" key="8">
    <source>
        <dbReference type="ARBA" id="ARBA00023136"/>
    </source>
</evidence>
<dbReference type="GO" id="GO:0009244">
    <property type="term" value="P:lipopolysaccharide core region biosynthetic process"/>
    <property type="evidence" value="ECO:0007669"/>
    <property type="project" value="InterPro"/>
</dbReference>
<comment type="pathway">
    <text evidence="2">Bacterial outer membrane biogenesis; LPS core biosynthesis.</text>
</comment>
<feature type="compositionally biased region" description="Basic residues" evidence="14">
    <location>
        <begin position="302"/>
        <end position="312"/>
    </location>
</feature>
<evidence type="ECO:0000256" key="14">
    <source>
        <dbReference type="SAM" id="MobiDB-lite"/>
    </source>
</evidence>
<evidence type="ECO:0000256" key="9">
    <source>
        <dbReference type="ARBA" id="ARBA00043995"/>
    </source>
</evidence>
<accession>A0A849KPZ7</accession>
<dbReference type="GO" id="GO:0005829">
    <property type="term" value="C:cytosol"/>
    <property type="evidence" value="ECO:0007669"/>
    <property type="project" value="TreeGrafter"/>
</dbReference>
<keyword evidence="16" id="KW-1185">Reference proteome</keyword>
<feature type="compositionally biased region" description="Low complexity" evidence="14">
    <location>
        <begin position="228"/>
        <end position="261"/>
    </location>
</feature>
<evidence type="ECO:0000256" key="5">
    <source>
        <dbReference type="ARBA" id="ARBA00022676"/>
    </source>
</evidence>
<evidence type="ECO:0000256" key="13">
    <source>
        <dbReference type="ARBA" id="ARBA00049201"/>
    </source>
</evidence>
<name>A0A849KPZ7_9BURK</name>
<dbReference type="AlphaFoldDB" id="A0A849KPZ7"/>
<feature type="region of interest" description="Disordered" evidence="14">
    <location>
        <begin position="224"/>
        <end position="312"/>
    </location>
</feature>
<keyword evidence="7" id="KW-0448">Lipopolysaccharide biosynthesis</keyword>
<evidence type="ECO:0000256" key="6">
    <source>
        <dbReference type="ARBA" id="ARBA00022679"/>
    </source>
</evidence>
<comment type="similarity">
    <text evidence="9">Belongs to the glycosyltransferase 9 family.</text>
</comment>
<keyword evidence="3" id="KW-1003">Cell membrane</keyword>
<proteinExistence type="inferred from homology"/>
<evidence type="ECO:0000256" key="2">
    <source>
        <dbReference type="ARBA" id="ARBA00004713"/>
    </source>
</evidence>
<reference evidence="15 16" key="2">
    <citation type="submission" date="2020-06" db="EMBL/GenBank/DDBJ databases">
        <title>Ramlibacter rhizophilus sp. nov., isolated from rhizosphere soil of national flower Mugunghwa from South Korea.</title>
        <authorList>
            <person name="Zheng-Fei Y."/>
            <person name="Huan T."/>
        </authorList>
    </citation>
    <scope>NUCLEOTIDE SEQUENCE [LARGE SCALE GENOMIC DNA]</scope>
    <source>
        <strain evidence="15 16">B156</strain>
    </source>
</reference>
<dbReference type="InterPro" id="IPR011908">
    <property type="entry name" value="LipoPS_heptosylTferase-I"/>
</dbReference>
<evidence type="ECO:0000256" key="7">
    <source>
        <dbReference type="ARBA" id="ARBA00022985"/>
    </source>
</evidence>
<dbReference type="EC" id="2.4.99.23" evidence="10"/>
<evidence type="ECO:0000256" key="1">
    <source>
        <dbReference type="ARBA" id="ARBA00004515"/>
    </source>
</evidence>
<feature type="compositionally biased region" description="Low complexity" evidence="14">
    <location>
        <begin position="286"/>
        <end position="301"/>
    </location>
</feature>
<comment type="caution">
    <text evidence="15">The sequence shown here is derived from an EMBL/GenBank/DDBJ whole genome shotgun (WGS) entry which is preliminary data.</text>
</comment>
<evidence type="ECO:0000313" key="15">
    <source>
        <dbReference type="EMBL" id="NNU43889.1"/>
    </source>
</evidence>
<keyword evidence="5" id="KW-0328">Glycosyltransferase</keyword>
<dbReference type="Gene3D" id="3.40.50.2000">
    <property type="entry name" value="Glycogen Phosphorylase B"/>
    <property type="match status" value="2"/>
</dbReference>
<gene>
    <name evidence="15" type="primary">waaC</name>
    <name evidence="15" type="ORF">HK415_13120</name>
</gene>